<sequence length="481" mass="53886">MNKQEMTLNNQVQRAVEDFIQVFCADKRELAAHKIMQEADENQIANLKKIGIPAKGCPINTVVNEMIEEVYKYRASVNHPRFFGFVPGPASMISWLGDVMTAAYNIHAGSWATSPAASCIEQELIDWLCAQAGYTKKSGGLFVSGGSMANMTALTAARDTILKEEKQHLGVAYVSDQTHSSVAKGLRIIGIPNSRIRKIPTDPWFRMDIEQLKATIERDILDGLIPFVVIASAGTTNTGSIDPLEEISSLCHNYGMWMHVDGAYGASVLLTKKYKHLLKGIENADSISWDAHKWLFQTYGCGMVLVKDRLNLFNSFNTHPEYLKDLEAEENQVNYGDMGIELTRPARGLKLWFTLQVMGSYAIAEAIEHGFQLAEWAEDELKKKKDWEIISHAQLAIINFRFAPSGITEEQIDELNKNISKAIINNGYAGVFTTELNGKKVLRICAIHPDAKESDMRNTMRLMNEYAQEFYQSIITMKVSS</sequence>
<dbReference type="Gene3D" id="3.40.640.10">
    <property type="entry name" value="Type I PLP-dependent aspartate aminotransferase-like (Major domain)"/>
    <property type="match status" value="1"/>
</dbReference>
<evidence type="ECO:0000256" key="2">
    <source>
        <dbReference type="ARBA" id="ARBA00022793"/>
    </source>
</evidence>
<dbReference type="InterPro" id="IPR002129">
    <property type="entry name" value="PyrdxlP-dep_de-COase"/>
</dbReference>
<evidence type="ECO:0000256" key="4">
    <source>
        <dbReference type="ARBA" id="ARBA00023239"/>
    </source>
</evidence>
<keyword evidence="4 6" id="KW-0456">Lyase</keyword>
<comment type="caution">
    <text evidence="7">The sequence shown here is derived from an EMBL/GenBank/DDBJ whole genome shotgun (WGS) entry which is preliminary data.</text>
</comment>
<accession>A0A0L0WAE3</accession>
<dbReference type="OrthoDB" id="9803665at2"/>
<dbReference type="InterPro" id="IPR015421">
    <property type="entry name" value="PyrdxlP-dep_Trfase_major"/>
</dbReference>
<keyword evidence="2" id="KW-0210">Decarboxylase</keyword>
<dbReference type="GO" id="GO:0006520">
    <property type="term" value="P:amino acid metabolic process"/>
    <property type="evidence" value="ECO:0007669"/>
    <property type="project" value="InterPro"/>
</dbReference>
<dbReference type="Pfam" id="PF00282">
    <property type="entry name" value="Pyridoxal_deC"/>
    <property type="match status" value="1"/>
</dbReference>
<dbReference type="GO" id="GO:0030170">
    <property type="term" value="F:pyridoxal phosphate binding"/>
    <property type="evidence" value="ECO:0007669"/>
    <property type="project" value="InterPro"/>
</dbReference>
<dbReference type="GO" id="GO:0004058">
    <property type="term" value="F:aromatic-L-amino-acid decarboxylase activity"/>
    <property type="evidence" value="ECO:0007669"/>
    <property type="project" value="UniProtKB-ARBA"/>
</dbReference>
<dbReference type="InterPro" id="IPR015424">
    <property type="entry name" value="PyrdxlP-dep_Trfase"/>
</dbReference>
<dbReference type="PANTHER" id="PTHR11999:SF70">
    <property type="entry name" value="MIP05841P"/>
    <property type="match status" value="1"/>
</dbReference>
<keyword evidence="8" id="KW-1185">Reference proteome</keyword>
<evidence type="ECO:0000313" key="7">
    <source>
        <dbReference type="EMBL" id="KNF08479.1"/>
    </source>
</evidence>
<evidence type="ECO:0000256" key="1">
    <source>
        <dbReference type="ARBA" id="ARBA00001933"/>
    </source>
</evidence>
<evidence type="ECO:0000256" key="6">
    <source>
        <dbReference type="RuleBase" id="RU000382"/>
    </source>
</evidence>
<dbReference type="RefSeq" id="WP_050355301.1">
    <property type="nucleotide sequence ID" value="NZ_LGSS01000007.1"/>
</dbReference>
<dbReference type="GO" id="GO:0019752">
    <property type="term" value="P:carboxylic acid metabolic process"/>
    <property type="evidence" value="ECO:0007669"/>
    <property type="project" value="InterPro"/>
</dbReference>
<dbReference type="InterPro" id="IPR010977">
    <property type="entry name" value="Aromatic_deC"/>
</dbReference>
<dbReference type="PANTHER" id="PTHR11999">
    <property type="entry name" value="GROUP II PYRIDOXAL-5-PHOSPHATE DECARBOXYLASE"/>
    <property type="match status" value="1"/>
</dbReference>
<keyword evidence="3 5" id="KW-0663">Pyridoxal phosphate</keyword>
<dbReference type="SUPFAM" id="SSF53383">
    <property type="entry name" value="PLP-dependent transferases"/>
    <property type="match status" value="1"/>
</dbReference>
<dbReference type="InterPro" id="IPR021115">
    <property type="entry name" value="Pyridoxal-P_BS"/>
</dbReference>
<dbReference type="EMBL" id="LGSS01000007">
    <property type="protein sequence ID" value="KNF08479.1"/>
    <property type="molecule type" value="Genomic_DNA"/>
</dbReference>
<comment type="similarity">
    <text evidence="6">Belongs to the group II decarboxylase family.</text>
</comment>
<dbReference type="STRING" id="1503.CLPU_7c01070"/>
<name>A0A0L0WAE3_GOTPU</name>
<dbReference type="Gene3D" id="3.90.1150.170">
    <property type="match status" value="1"/>
</dbReference>
<protein>
    <submittedName>
        <fullName evidence="7">L-2,4-diaminobutyrate decarboxylase</fullName>
        <ecNumber evidence="7">4.1.1.86</ecNumber>
    </submittedName>
</protein>
<reference evidence="8" key="1">
    <citation type="submission" date="2015-07" db="EMBL/GenBank/DDBJ databases">
        <title>Draft genome sequence of the purine-degrading Gottschalkia purinilyticum DSM 1384 (formerly Clostridium purinilyticum).</title>
        <authorList>
            <person name="Poehlein A."/>
            <person name="Schiel-Bengelsdorf B."/>
            <person name="Bengelsdorf F.R."/>
            <person name="Daniel R."/>
            <person name="Duerre P."/>
        </authorList>
    </citation>
    <scope>NUCLEOTIDE SEQUENCE [LARGE SCALE GENOMIC DNA]</scope>
    <source>
        <strain evidence="8">DSM 1384</strain>
    </source>
</reference>
<evidence type="ECO:0000313" key="8">
    <source>
        <dbReference type="Proteomes" id="UP000037267"/>
    </source>
</evidence>
<dbReference type="PATRIC" id="fig|1503.3.peg.3097"/>
<gene>
    <name evidence="7" type="primary">ddc</name>
    <name evidence="7" type="ORF">CLPU_7c01070</name>
</gene>
<comment type="cofactor">
    <cofactor evidence="1 5 6">
        <name>pyridoxal 5'-phosphate</name>
        <dbReference type="ChEBI" id="CHEBI:597326"/>
    </cofactor>
</comment>
<dbReference type="Proteomes" id="UP000037267">
    <property type="component" value="Unassembled WGS sequence"/>
</dbReference>
<dbReference type="PROSITE" id="PS00392">
    <property type="entry name" value="DDC_GAD_HDC_YDC"/>
    <property type="match status" value="1"/>
</dbReference>
<organism evidence="7 8">
    <name type="scientific">Gottschalkia purinilytica</name>
    <name type="common">Clostridium purinilyticum</name>
    <dbReference type="NCBI Taxonomy" id="1503"/>
    <lineage>
        <taxon>Bacteria</taxon>
        <taxon>Bacillati</taxon>
        <taxon>Bacillota</taxon>
        <taxon>Tissierellia</taxon>
        <taxon>Tissierellales</taxon>
        <taxon>Gottschalkiaceae</taxon>
        <taxon>Gottschalkia</taxon>
    </lineage>
</organism>
<dbReference type="AlphaFoldDB" id="A0A0L0WAE3"/>
<evidence type="ECO:0000256" key="5">
    <source>
        <dbReference type="PIRSR" id="PIRSR602129-50"/>
    </source>
</evidence>
<feature type="modified residue" description="N6-(pyridoxal phosphate)lysine" evidence="5">
    <location>
        <position position="293"/>
    </location>
</feature>
<dbReference type="EC" id="4.1.1.86" evidence="7"/>
<proteinExistence type="inferred from homology"/>
<evidence type="ECO:0000256" key="3">
    <source>
        <dbReference type="ARBA" id="ARBA00022898"/>
    </source>
</evidence>
<dbReference type="GO" id="GO:0033983">
    <property type="term" value="F:diaminobutyrate decarboxylase activity"/>
    <property type="evidence" value="ECO:0007669"/>
    <property type="project" value="UniProtKB-EC"/>
</dbReference>
<dbReference type="PRINTS" id="PR00800">
    <property type="entry name" value="YHDCRBOXLASE"/>
</dbReference>